<keyword evidence="9" id="KW-0762">Sugar transport</keyword>
<dbReference type="STRING" id="360412.LARV_02105"/>
<evidence type="ECO:0000313" key="10">
    <source>
        <dbReference type="Proteomes" id="UP000055060"/>
    </source>
</evidence>
<accession>A0A0S7BJG7</accession>
<dbReference type="Gene3D" id="1.10.3720.10">
    <property type="entry name" value="MetI-like"/>
    <property type="match status" value="1"/>
</dbReference>
<feature type="domain" description="ABC transmembrane type-1" evidence="8">
    <location>
        <begin position="90"/>
        <end position="279"/>
    </location>
</feature>
<sequence length="294" mass="32992">MTEQALAIQKYHKGKPAMHYIGLVMRYLLIIAIGLVMFTPFILAFLGTAKTDAEISAYPPSFFPAVWHWDNWAKVWNTDIGNGGTFPRWLFNTAFLSVTVAVLEAIFCSMAAYAFARMKFPGRNFIFNFMLATMMIPGAVTLIPSYVLMSKLRLINSFFSLIIPGAVSAGGIFMLTQFFRAIPQELEDAAYMDGASHMQIYKDVVLPLARPALLTVLILQFQGMWNNFLAPLLYLNSADKMVLNVALSIFQQSYKAQWNLTLVGAMFNAIPVLILFFIFSKYYIEGVAYTGLKG</sequence>
<keyword evidence="4 7" id="KW-0812">Transmembrane</keyword>
<dbReference type="InterPro" id="IPR035906">
    <property type="entry name" value="MetI-like_sf"/>
</dbReference>
<keyword evidence="6 7" id="KW-0472">Membrane</keyword>
<dbReference type="PROSITE" id="PS50928">
    <property type="entry name" value="ABC_TM1"/>
    <property type="match status" value="1"/>
</dbReference>
<dbReference type="OrthoDB" id="9771544at2"/>
<proteinExistence type="inferred from homology"/>
<dbReference type="GO" id="GO:0005886">
    <property type="term" value="C:plasma membrane"/>
    <property type="evidence" value="ECO:0007669"/>
    <property type="project" value="UniProtKB-SubCell"/>
</dbReference>
<evidence type="ECO:0000313" key="9">
    <source>
        <dbReference type="EMBL" id="GAP14338.1"/>
    </source>
</evidence>
<name>A0A0S7BJG7_9CHLR</name>
<evidence type="ECO:0000256" key="6">
    <source>
        <dbReference type="ARBA" id="ARBA00023136"/>
    </source>
</evidence>
<evidence type="ECO:0000256" key="5">
    <source>
        <dbReference type="ARBA" id="ARBA00022989"/>
    </source>
</evidence>
<dbReference type="SUPFAM" id="SSF161098">
    <property type="entry name" value="MetI-like"/>
    <property type="match status" value="1"/>
</dbReference>
<organism evidence="9">
    <name type="scientific">Longilinea arvoryzae</name>
    <dbReference type="NCBI Taxonomy" id="360412"/>
    <lineage>
        <taxon>Bacteria</taxon>
        <taxon>Bacillati</taxon>
        <taxon>Chloroflexota</taxon>
        <taxon>Anaerolineae</taxon>
        <taxon>Anaerolineales</taxon>
        <taxon>Anaerolineaceae</taxon>
        <taxon>Longilinea</taxon>
    </lineage>
</organism>
<evidence type="ECO:0000256" key="3">
    <source>
        <dbReference type="ARBA" id="ARBA00022475"/>
    </source>
</evidence>
<evidence type="ECO:0000256" key="7">
    <source>
        <dbReference type="RuleBase" id="RU363032"/>
    </source>
</evidence>
<evidence type="ECO:0000256" key="2">
    <source>
        <dbReference type="ARBA" id="ARBA00022448"/>
    </source>
</evidence>
<reference evidence="9" key="1">
    <citation type="submission" date="2015-07" db="EMBL/GenBank/DDBJ databases">
        <title>Draft Genome Sequences of Anaerolinea thermolimosa IMO-1, Bellilinea caldifistulae GOMI-1, Leptolinea tardivitalis YMTK-2, Levilinea saccharolytica KIBI-1,Longilinea arvoryzae KOME-1, Previously Described as Members of the Anaerolineaceae (Chloroflexi).</title>
        <authorList>
            <person name="Sekiguchi Y."/>
            <person name="Ohashi A."/>
            <person name="Matsuura N."/>
            <person name="Tourlousse M.D."/>
        </authorList>
    </citation>
    <scope>NUCLEOTIDE SEQUENCE [LARGE SCALE GENOMIC DNA]</scope>
    <source>
        <strain evidence="9">KOME-1</strain>
    </source>
</reference>
<dbReference type="Pfam" id="PF00528">
    <property type="entry name" value="BPD_transp_1"/>
    <property type="match status" value="1"/>
</dbReference>
<keyword evidence="10" id="KW-1185">Reference proteome</keyword>
<dbReference type="InterPro" id="IPR000515">
    <property type="entry name" value="MetI-like"/>
</dbReference>
<feature type="transmembrane region" description="Helical" evidence="7">
    <location>
        <begin position="262"/>
        <end position="284"/>
    </location>
</feature>
<feature type="transmembrane region" description="Helical" evidence="7">
    <location>
        <begin position="158"/>
        <end position="179"/>
    </location>
</feature>
<dbReference type="GO" id="GO:0055085">
    <property type="term" value="P:transmembrane transport"/>
    <property type="evidence" value="ECO:0007669"/>
    <property type="project" value="InterPro"/>
</dbReference>
<gene>
    <name evidence="9" type="ORF">LARV_02105</name>
</gene>
<dbReference type="EMBL" id="DF967972">
    <property type="protein sequence ID" value="GAP14338.1"/>
    <property type="molecule type" value="Genomic_DNA"/>
</dbReference>
<evidence type="ECO:0000259" key="8">
    <source>
        <dbReference type="PROSITE" id="PS50928"/>
    </source>
</evidence>
<dbReference type="Proteomes" id="UP000055060">
    <property type="component" value="Unassembled WGS sequence"/>
</dbReference>
<dbReference type="CDD" id="cd06261">
    <property type="entry name" value="TM_PBP2"/>
    <property type="match status" value="1"/>
</dbReference>
<dbReference type="PANTHER" id="PTHR43744">
    <property type="entry name" value="ABC TRANSPORTER PERMEASE PROTEIN MG189-RELATED-RELATED"/>
    <property type="match status" value="1"/>
</dbReference>
<dbReference type="PANTHER" id="PTHR43744:SF12">
    <property type="entry name" value="ABC TRANSPORTER PERMEASE PROTEIN MG189-RELATED"/>
    <property type="match status" value="1"/>
</dbReference>
<feature type="transmembrane region" description="Helical" evidence="7">
    <location>
        <begin position="20"/>
        <end position="46"/>
    </location>
</feature>
<keyword evidence="5 7" id="KW-1133">Transmembrane helix</keyword>
<feature type="transmembrane region" description="Helical" evidence="7">
    <location>
        <begin position="125"/>
        <end position="146"/>
    </location>
</feature>
<evidence type="ECO:0000256" key="1">
    <source>
        <dbReference type="ARBA" id="ARBA00004651"/>
    </source>
</evidence>
<comment type="similarity">
    <text evidence="7">Belongs to the binding-protein-dependent transport system permease family.</text>
</comment>
<protein>
    <submittedName>
        <fullName evidence="9">ABC-type sugar transport system, permease component</fullName>
    </submittedName>
</protein>
<feature type="transmembrane region" description="Helical" evidence="7">
    <location>
        <begin position="89"/>
        <end position="113"/>
    </location>
</feature>
<dbReference type="AlphaFoldDB" id="A0A0S7BJG7"/>
<keyword evidence="3" id="KW-1003">Cell membrane</keyword>
<keyword evidence="2 7" id="KW-0813">Transport</keyword>
<evidence type="ECO:0000256" key="4">
    <source>
        <dbReference type="ARBA" id="ARBA00022692"/>
    </source>
</evidence>
<comment type="subcellular location">
    <subcellularLocation>
        <location evidence="1 7">Cell membrane</location>
        <topology evidence="1 7">Multi-pass membrane protein</topology>
    </subcellularLocation>
</comment>
<dbReference type="RefSeq" id="WP_083522487.1">
    <property type="nucleotide sequence ID" value="NZ_DF967972.1"/>
</dbReference>